<gene>
    <name evidence="1" type="ORF">EfsSVR2332_22400</name>
</gene>
<accession>A0AC59HR07</accession>
<dbReference type="Proteomes" id="UP001317613">
    <property type="component" value="Chromosome"/>
</dbReference>
<evidence type="ECO:0000313" key="2">
    <source>
        <dbReference type="Proteomes" id="UP001317613"/>
    </source>
</evidence>
<sequence>MDYQAIAKEILKDVGGKDNIVDVTHCYTRLRFVLKDTKQANKEVLLQTEGVISVVESGGQYQVVLGNKVAHVYNALEPLLAQQLTTKTSTKEKNSLGNRILNTVAAIFTPVVPAIAASGMLKGILAIAVMVANNFLPGRFKTFEYVYYFKRRFRCTFLFYASYFRLFSC</sequence>
<dbReference type="EMBL" id="AP026729">
    <property type="protein sequence ID" value="BDQ62162.1"/>
    <property type="molecule type" value="Genomic_DNA"/>
</dbReference>
<organism evidence="1 2">
    <name type="scientific">Enterococcus faecalis</name>
    <name type="common">Streptococcus faecalis</name>
    <dbReference type="NCBI Taxonomy" id="1351"/>
    <lineage>
        <taxon>Bacteria</taxon>
        <taxon>Bacillati</taxon>
        <taxon>Bacillota</taxon>
        <taxon>Bacilli</taxon>
        <taxon>Lactobacillales</taxon>
        <taxon>Enterococcaceae</taxon>
        <taxon>Enterococcus</taxon>
    </lineage>
</organism>
<evidence type="ECO:0000313" key="1">
    <source>
        <dbReference type="EMBL" id="BDQ62162.1"/>
    </source>
</evidence>
<protein>
    <submittedName>
        <fullName evidence="1">Uncharacterized protein</fullName>
    </submittedName>
</protein>
<reference evidence="1" key="1">
    <citation type="submission" date="2022-08" db="EMBL/GenBank/DDBJ databases">
        <title>Molecular epidemiological analysis of five strains of VanD-type vancomycin-resistant Enterococcus faecalis.</title>
        <authorList>
            <person name="Mimura K."/>
            <person name="Hashimoto Y."/>
            <person name="Tomita H."/>
        </authorList>
    </citation>
    <scope>NUCLEOTIDE SEQUENCE</scope>
    <source>
        <strain evidence="1">SVR2332</strain>
    </source>
</reference>
<name>A0AC59HR07_ENTFL</name>
<proteinExistence type="predicted"/>